<evidence type="ECO:0000256" key="14">
    <source>
        <dbReference type="SAM" id="Coils"/>
    </source>
</evidence>
<dbReference type="CDD" id="cd00056">
    <property type="entry name" value="ENDO3c"/>
    <property type="match status" value="1"/>
</dbReference>
<dbReference type="Proteomes" id="UP001485043">
    <property type="component" value="Unassembled WGS sequence"/>
</dbReference>
<evidence type="ECO:0000256" key="6">
    <source>
        <dbReference type="ARBA" id="ARBA00022485"/>
    </source>
</evidence>
<keyword evidence="15" id="KW-0732">Signal</keyword>
<dbReference type="CDD" id="cd03431">
    <property type="entry name" value="NUDIX_DNA_Glycosylase_C-MutY"/>
    <property type="match status" value="1"/>
</dbReference>
<dbReference type="Pfam" id="PF14815">
    <property type="entry name" value="NUDIX_4"/>
    <property type="match status" value="1"/>
</dbReference>
<evidence type="ECO:0000256" key="2">
    <source>
        <dbReference type="ARBA" id="ARBA00001966"/>
    </source>
</evidence>
<keyword evidence="7" id="KW-0479">Metal-binding</keyword>
<keyword evidence="10" id="KW-0408">Iron</keyword>
<evidence type="ECO:0000259" key="16">
    <source>
        <dbReference type="SMART" id="SM00478"/>
    </source>
</evidence>
<dbReference type="GO" id="GO:0051539">
    <property type="term" value="F:4 iron, 4 sulfur cluster binding"/>
    <property type="evidence" value="ECO:0007669"/>
    <property type="project" value="UniProtKB-KW"/>
</dbReference>
<protein>
    <recommendedName>
        <fullName evidence="5">Adenine DNA glycosylase</fullName>
        <ecNumber evidence="4">3.2.2.31</ecNumber>
    </recommendedName>
</protein>
<comment type="catalytic activity">
    <reaction evidence="1">
        <text>Hydrolyzes free adenine bases from 7,8-dihydro-8-oxoguanine:adenine mismatched double-stranded DNA, leaving an apurinic site.</text>
        <dbReference type="EC" id="3.2.2.31"/>
    </reaction>
</comment>
<gene>
    <name evidence="17" type="ORF">WJX84_004795</name>
</gene>
<dbReference type="GO" id="GO:0000701">
    <property type="term" value="F:purine-specific mismatch base pair DNA N-glycosylase activity"/>
    <property type="evidence" value="ECO:0007669"/>
    <property type="project" value="UniProtKB-EC"/>
</dbReference>
<evidence type="ECO:0000256" key="10">
    <source>
        <dbReference type="ARBA" id="ARBA00023004"/>
    </source>
</evidence>
<keyword evidence="11" id="KW-0411">Iron-sulfur</keyword>
<dbReference type="EC" id="3.2.2.31" evidence="4"/>
<reference evidence="17 18" key="1">
    <citation type="journal article" date="2024" name="Nat. Commun.">
        <title>Phylogenomics reveals the evolutionary origins of lichenization in chlorophyte algae.</title>
        <authorList>
            <person name="Puginier C."/>
            <person name="Libourel C."/>
            <person name="Otte J."/>
            <person name="Skaloud P."/>
            <person name="Haon M."/>
            <person name="Grisel S."/>
            <person name="Petersen M."/>
            <person name="Berrin J.G."/>
            <person name="Delaux P.M."/>
            <person name="Dal Grande F."/>
            <person name="Keller J."/>
        </authorList>
    </citation>
    <scope>NUCLEOTIDE SEQUENCE [LARGE SCALE GENOMIC DNA]</scope>
    <source>
        <strain evidence="17 18">SAG 2523</strain>
    </source>
</reference>
<sequence>MSVTYFLLILDIFLLLQCATAAVWLGPLPLILCDFTTKVLADEGAGEGASLLLIPKQPVGSYPQLAPGLLCSWSMPWRHNPTFLPAPTWTLVLKCSAITRIALTGRCLHLPRIGSLRQCPKQTRLQGWWEYFQRWVQKWPTVQALAAASLDEVNEAWAGLGYYRRARFLLEGAQNIAARPDGQMPRTAQEWLKIPGVGAYTSRSVASIGCQEAVAAVDANVVRVLSRLRRCSLPGIGPGAATYQELASQVLDPERPGDFNQAMMELGACICTKGPEPSVLEYPVKAKKAQRRDETWAVCVVEVPGGATSNTSRLLMSKRPASGLLAGLWEFPAVILPEGCSTAARSAAVNSCLEDCWQRLGCEQDILGTASRKQLGTVKHVFSHINMTLVVEHLIVQDDHLIASLEIPDDCHDLRWMHDNQLDGSKLSSSVQKVVQMWKTRPAEVGSLKDIRPAATRGSDSPNEEVLERLRRAEAEAAQLRKEIAAARERKGNAGEAEAKESLEETNQAISRITSGDLKREGFGLSSDNWISETNFDFFTRGGPTERGFTAPAPEDQGVVRRRLLIGIAAAAVLGGLSLIPSDTLREKPPRPLFQYLAPLLRIQGLLADADTIVNNGEWEQLSILLDRVQNQPNFMKTNLKSAIGGLETRERREQAEALSSSIREYVDQIDSNKYYDAMGKPGQRGGEREAQLVKFSSNSLKAAQDKMKAFIKLFPRDDVSAAQQQLDQVYL</sequence>
<keyword evidence="13" id="KW-0326">Glycosidase</keyword>
<dbReference type="InterPro" id="IPR011257">
    <property type="entry name" value="DNA_glycosylase"/>
</dbReference>
<dbReference type="InterPro" id="IPR023170">
    <property type="entry name" value="HhH_base_excis_C"/>
</dbReference>
<dbReference type="SUPFAM" id="SSF55811">
    <property type="entry name" value="Nudix"/>
    <property type="match status" value="1"/>
</dbReference>
<dbReference type="PANTHER" id="PTHR42944">
    <property type="entry name" value="ADENINE DNA GLYCOSYLASE"/>
    <property type="match status" value="1"/>
</dbReference>
<accession>A0AAW1T667</accession>
<evidence type="ECO:0000256" key="4">
    <source>
        <dbReference type="ARBA" id="ARBA00012045"/>
    </source>
</evidence>
<name>A0AAW1T667_9CHLO</name>
<feature type="signal peptide" evidence="15">
    <location>
        <begin position="1"/>
        <end position="21"/>
    </location>
</feature>
<evidence type="ECO:0000256" key="7">
    <source>
        <dbReference type="ARBA" id="ARBA00022723"/>
    </source>
</evidence>
<evidence type="ECO:0000256" key="15">
    <source>
        <dbReference type="SAM" id="SignalP"/>
    </source>
</evidence>
<dbReference type="PANTHER" id="PTHR42944:SF1">
    <property type="entry name" value="ADENINE DNA GLYCOSYLASE"/>
    <property type="match status" value="1"/>
</dbReference>
<dbReference type="EMBL" id="JALJOV010000336">
    <property type="protein sequence ID" value="KAK9864585.1"/>
    <property type="molecule type" value="Genomic_DNA"/>
</dbReference>
<evidence type="ECO:0000256" key="8">
    <source>
        <dbReference type="ARBA" id="ARBA00022763"/>
    </source>
</evidence>
<dbReference type="InterPro" id="IPR029119">
    <property type="entry name" value="MutY_C"/>
</dbReference>
<dbReference type="GO" id="GO:0006284">
    <property type="term" value="P:base-excision repair"/>
    <property type="evidence" value="ECO:0007669"/>
    <property type="project" value="InterPro"/>
</dbReference>
<keyword evidence="12" id="KW-0234">DNA repair</keyword>
<feature type="chain" id="PRO_5043743938" description="Adenine DNA glycosylase" evidence="15">
    <location>
        <begin position="22"/>
        <end position="732"/>
    </location>
</feature>
<evidence type="ECO:0000256" key="9">
    <source>
        <dbReference type="ARBA" id="ARBA00022801"/>
    </source>
</evidence>
<organism evidence="17 18">
    <name type="scientific">Apatococcus fuscideae</name>
    <dbReference type="NCBI Taxonomy" id="2026836"/>
    <lineage>
        <taxon>Eukaryota</taxon>
        <taxon>Viridiplantae</taxon>
        <taxon>Chlorophyta</taxon>
        <taxon>core chlorophytes</taxon>
        <taxon>Trebouxiophyceae</taxon>
        <taxon>Chlorellales</taxon>
        <taxon>Chlorellaceae</taxon>
        <taxon>Apatococcus</taxon>
    </lineage>
</organism>
<dbReference type="GO" id="GO:0034039">
    <property type="term" value="F:8-oxo-7,8-dihydroguanine DNA N-glycosylase activity"/>
    <property type="evidence" value="ECO:0007669"/>
    <property type="project" value="TreeGrafter"/>
</dbReference>
<dbReference type="GO" id="GO:0035485">
    <property type="term" value="F:adenine/guanine mispair binding"/>
    <property type="evidence" value="ECO:0007669"/>
    <property type="project" value="TreeGrafter"/>
</dbReference>
<dbReference type="InterPro" id="IPR003265">
    <property type="entry name" value="HhH-GPD_domain"/>
</dbReference>
<evidence type="ECO:0000256" key="11">
    <source>
        <dbReference type="ARBA" id="ARBA00023014"/>
    </source>
</evidence>
<comment type="caution">
    <text evidence="17">The sequence shown here is derived from an EMBL/GenBank/DDBJ whole genome shotgun (WGS) entry which is preliminary data.</text>
</comment>
<dbReference type="AlphaFoldDB" id="A0AAW1T667"/>
<keyword evidence="9" id="KW-0378">Hydrolase</keyword>
<dbReference type="Gene3D" id="1.10.1670.10">
    <property type="entry name" value="Helix-hairpin-Helix base-excision DNA repair enzymes (C-terminal)"/>
    <property type="match status" value="1"/>
</dbReference>
<dbReference type="InterPro" id="IPR015797">
    <property type="entry name" value="NUDIX_hydrolase-like_dom_sf"/>
</dbReference>
<dbReference type="GO" id="GO:0005634">
    <property type="term" value="C:nucleus"/>
    <property type="evidence" value="ECO:0007669"/>
    <property type="project" value="TreeGrafter"/>
</dbReference>
<dbReference type="Gene3D" id="3.90.79.10">
    <property type="entry name" value="Nucleoside Triphosphate Pyrophosphohydrolase"/>
    <property type="match status" value="1"/>
</dbReference>
<keyword evidence="8" id="KW-0227">DNA damage</keyword>
<dbReference type="Gene3D" id="1.10.340.30">
    <property type="entry name" value="Hypothetical protein, domain 2"/>
    <property type="match status" value="1"/>
</dbReference>
<dbReference type="GO" id="GO:0006298">
    <property type="term" value="P:mismatch repair"/>
    <property type="evidence" value="ECO:0007669"/>
    <property type="project" value="TreeGrafter"/>
</dbReference>
<dbReference type="SMART" id="SM00478">
    <property type="entry name" value="ENDO3c"/>
    <property type="match status" value="1"/>
</dbReference>
<keyword evidence="6" id="KW-0004">4Fe-4S</keyword>
<keyword evidence="14" id="KW-0175">Coiled coil</keyword>
<evidence type="ECO:0000256" key="12">
    <source>
        <dbReference type="ARBA" id="ARBA00023204"/>
    </source>
</evidence>
<evidence type="ECO:0000256" key="1">
    <source>
        <dbReference type="ARBA" id="ARBA00000843"/>
    </source>
</evidence>
<comment type="cofactor">
    <cofactor evidence="2">
        <name>[4Fe-4S] cluster</name>
        <dbReference type="ChEBI" id="CHEBI:49883"/>
    </cofactor>
</comment>
<dbReference type="SUPFAM" id="SSF48150">
    <property type="entry name" value="DNA-glycosylase"/>
    <property type="match status" value="1"/>
</dbReference>
<comment type="similarity">
    <text evidence="3">Belongs to the Nth/MutY family.</text>
</comment>
<evidence type="ECO:0000256" key="5">
    <source>
        <dbReference type="ARBA" id="ARBA00022023"/>
    </source>
</evidence>
<evidence type="ECO:0000313" key="18">
    <source>
        <dbReference type="Proteomes" id="UP001485043"/>
    </source>
</evidence>
<dbReference type="Pfam" id="PF00730">
    <property type="entry name" value="HhH-GPD"/>
    <property type="match status" value="1"/>
</dbReference>
<proteinExistence type="inferred from homology"/>
<feature type="domain" description="HhH-GPD" evidence="16">
    <location>
        <begin position="119"/>
        <end position="269"/>
    </location>
</feature>
<evidence type="ECO:0000256" key="13">
    <source>
        <dbReference type="ARBA" id="ARBA00023295"/>
    </source>
</evidence>
<keyword evidence="18" id="KW-1185">Reference proteome</keyword>
<dbReference type="GO" id="GO:0046872">
    <property type="term" value="F:metal ion binding"/>
    <property type="evidence" value="ECO:0007669"/>
    <property type="project" value="UniProtKB-KW"/>
</dbReference>
<evidence type="ECO:0000313" key="17">
    <source>
        <dbReference type="EMBL" id="KAK9864585.1"/>
    </source>
</evidence>
<feature type="coiled-coil region" evidence="14">
    <location>
        <begin position="463"/>
        <end position="497"/>
    </location>
</feature>
<dbReference type="InterPro" id="IPR044298">
    <property type="entry name" value="MIG/MutY"/>
</dbReference>
<evidence type="ECO:0000256" key="3">
    <source>
        <dbReference type="ARBA" id="ARBA00008343"/>
    </source>
</evidence>
<dbReference type="GO" id="GO:0032357">
    <property type="term" value="F:oxidized purine DNA binding"/>
    <property type="evidence" value="ECO:0007669"/>
    <property type="project" value="TreeGrafter"/>
</dbReference>